<reference evidence="1 2" key="1">
    <citation type="submission" date="2021-05" db="EMBL/GenBank/DDBJ databases">
        <title>Molecular characterization for Shewanella algae harboring chromosomal blaOXA-55-like strains isolated from clinical and environment sample.</title>
        <authorList>
            <person name="Ohama Y."/>
            <person name="Aoki K."/>
            <person name="Harada S."/>
            <person name="Moriya K."/>
            <person name="Ishii Y."/>
            <person name="Tateda K."/>
        </authorList>
    </citation>
    <scope>NUCLEOTIDE SEQUENCE [LARGE SCALE GENOMIC DNA]</scope>
    <source>
        <strain evidence="1 2">LMG 23746</strain>
    </source>
</reference>
<gene>
    <name evidence="1" type="ORF">TUM4630_13510</name>
</gene>
<comment type="caution">
    <text evidence="1">The sequence shown here is derived from an EMBL/GenBank/DDBJ whole genome shotgun (WGS) entry which is preliminary data.</text>
</comment>
<proteinExistence type="predicted"/>
<name>A0ABQ4PD22_9GAMM</name>
<organism evidence="1 2">
    <name type="scientific">Shewanella algidipiscicola</name>
    <dbReference type="NCBI Taxonomy" id="614070"/>
    <lineage>
        <taxon>Bacteria</taxon>
        <taxon>Pseudomonadati</taxon>
        <taxon>Pseudomonadota</taxon>
        <taxon>Gammaproteobacteria</taxon>
        <taxon>Alteromonadales</taxon>
        <taxon>Shewanellaceae</taxon>
        <taxon>Shewanella</taxon>
    </lineage>
</organism>
<protein>
    <submittedName>
        <fullName evidence="1">Uncharacterized protein</fullName>
    </submittedName>
</protein>
<sequence>MSNGSNSWGVSFSRIAWLESAIQTHGNVIRYSRHDDIIMEFDRKDGSSITLICLDEYTLGEAAVHRVLQEFPDVNYISVGGNWNGYTIEAKQLCLSKNIGLFNSSELTGALWKNEFWLYHQKDDKGNPVYPYKKQQPV</sequence>
<accession>A0ABQ4PD22</accession>
<evidence type="ECO:0000313" key="2">
    <source>
        <dbReference type="Proteomes" id="UP000761574"/>
    </source>
</evidence>
<keyword evidence="2" id="KW-1185">Reference proteome</keyword>
<evidence type="ECO:0000313" key="1">
    <source>
        <dbReference type="EMBL" id="GIU45428.1"/>
    </source>
</evidence>
<dbReference type="RefSeq" id="WP_119978184.1">
    <property type="nucleotide sequence ID" value="NZ_BPFB01000012.1"/>
</dbReference>
<dbReference type="Proteomes" id="UP000761574">
    <property type="component" value="Unassembled WGS sequence"/>
</dbReference>
<dbReference type="EMBL" id="BPFB01000012">
    <property type="protein sequence ID" value="GIU45428.1"/>
    <property type="molecule type" value="Genomic_DNA"/>
</dbReference>